<keyword evidence="1" id="KW-0472">Membrane</keyword>
<dbReference type="EMBL" id="JBHSIU010000011">
    <property type="protein sequence ID" value="MFC4998450.1"/>
    <property type="molecule type" value="Genomic_DNA"/>
</dbReference>
<feature type="transmembrane region" description="Helical" evidence="1">
    <location>
        <begin position="25"/>
        <end position="47"/>
    </location>
</feature>
<feature type="transmembrane region" description="Helical" evidence="1">
    <location>
        <begin position="137"/>
        <end position="158"/>
    </location>
</feature>
<feature type="transmembrane region" description="Helical" evidence="1">
    <location>
        <begin position="79"/>
        <end position="101"/>
    </location>
</feature>
<reference evidence="3" key="1">
    <citation type="journal article" date="2019" name="Int. J. Syst. Evol. Microbiol.">
        <title>The Global Catalogue of Microorganisms (GCM) 10K type strain sequencing project: providing services to taxonomists for standard genome sequencing and annotation.</title>
        <authorList>
            <consortium name="The Broad Institute Genomics Platform"/>
            <consortium name="The Broad Institute Genome Sequencing Center for Infectious Disease"/>
            <person name="Wu L."/>
            <person name="Ma J."/>
        </authorList>
    </citation>
    <scope>NUCLEOTIDE SEQUENCE [LARGE SCALE GENOMIC DNA]</scope>
    <source>
        <strain evidence="3">CGMCC 4.7152</strain>
    </source>
</reference>
<feature type="transmembrane region" description="Helical" evidence="1">
    <location>
        <begin position="210"/>
        <end position="226"/>
    </location>
</feature>
<name>A0ABV9VS91_9ACTN</name>
<accession>A0ABV9VS91</accession>
<evidence type="ECO:0000313" key="2">
    <source>
        <dbReference type="EMBL" id="MFC4998450.1"/>
    </source>
</evidence>
<sequence length="236" mass="24794">MTTHSTPLAAWPRPATPVRANLSRVLALGAVAGPVVFTSAWLVLGFVSSGYTVSGTHIAPYSHVSQPISGLGMSGTAPFMNTAFVLSGLLLLAGVIGVFRGTAAAGRPVARRVSTVLLSLSPVDLVVVGLFDLESPLLHFTGAGLIYLLPVLSFPVAGRYLRGIPQWRRFGNGLLLAGALTLVLAVVFTMTFDVDTTATGHGVAGLTQRVLFTEVLAWFAVMGWLARREPADQQDA</sequence>
<dbReference type="RefSeq" id="WP_380114698.1">
    <property type="nucleotide sequence ID" value="NZ_JBHSIU010000011.1"/>
</dbReference>
<keyword evidence="1" id="KW-1133">Transmembrane helix</keyword>
<evidence type="ECO:0000256" key="1">
    <source>
        <dbReference type="SAM" id="Phobius"/>
    </source>
</evidence>
<gene>
    <name evidence="2" type="ORF">ACFPIJ_11455</name>
</gene>
<dbReference type="Proteomes" id="UP001595912">
    <property type="component" value="Unassembled WGS sequence"/>
</dbReference>
<organism evidence="2 3">
    <name type="scientific">Dactylosporangium cerinum</name>
    <dbReference type="NCBI Taxonomy" id="1434730"/>
    <lineage>
        <taxon>Bacteria</taxon>
        <taxon>Bacillati</taxon>
        <taxon>Actinomycetota</taxon>
        <taxon>Actinomycetes</taxon>
        <taxon>Micromonosporales</taxon>
        <taxon>Micromonosporaceae</taxon>
        <taxon>Dactylosporangium</taxon>
    </lineage>
</organism>
<proteinExistence type="predicted"/>
<dbReference type="Pfam" id="PF06197">
    <property type="entry name" value="DUF998"/>
    <property type="match status" value="1"/>
</dbReference>
<dbReference type="InterPro" id="IPR009339">
    <property type="entry name" value="DUF998"/>
</dbReference>
<keyword evidence="1" id="KW-0812">Transmembrane</keyword>
<evidence type="ECO:0000313" key="3">
    <source>
        <dbReference type="Proteomes" id="UP001595912"/>
    </source>
</evidence>
<feature type="transmembrane region" description="Helical" evidence="1">
    <location>
        <begin position="113"/>
        <end position="131"/>
    </location>
</feature>
<feature type="transmembrane region" description="Helical" evidence="1">
    <location>
        <begin position="170"/>
        <end position="190"/>
    </location>
</feature>
<keyword evidence="3" id="KW-1185">Reference proteome</keyword>
<comment type="caution">
    <text evidence="2">The sequence shown here is derived from an EMBL/GenBank/DDBJ whole genome shotgun (WGS) entry which is preliminary data.</text>
</comment>
<protein>
    <submittedName>
        <fullName evidence="2">DUF998 domain-containing protein</fullName>
    </submittedName>
</protein>